<evidence type="ECO:0000313" key="2">
    <source>
        <dbReference type="EMBL" id="VEU40928.1"/>
    </source>
</evidence>
<dbReference type="InterPro" id="IPR007511">
    <property type="entry name" value="DUF501"/>
</dbReference>
<keyword evidence="3" id="KW-1185">Reference proteome</keyword>
<dbReference type="PANTHER" id="PTHR37163:SF1">
    <property type="entry name" value="DUF501 DOMAIN-CONTAINING PROTEIN"/>
    <property type="match status" value="1"/>
</dbReference>
<feature type="region of interest" description="Disordered" evidence="1">
    <location>
        <begin position="1"/>
        <end position="25"/>
    </location>
</feature>
<dbReference type="EMBL" id="CAACVS010000317">
    <property type="protein sequence ID" value="VEU40928.1"/>
    <property type="molecule type" value="Genomic_DNA"/>
</dbReference>
<feature type="compositionally biased region" description="Polar residues" evidence="1">
    <location>
        <begin position="7"/>
        <end position="16"/>
    </location>
</feature>
<feature type="compositionally biased region" description="Polar residues" evidence="1">
    <location>
        <begin position="173"/>
        <end position="192"/>
    </location>
</feature>
<dbReference type="PANTHER" id="PTHR37163">
    <property type="entry name" value="CONSERVED PROTEIN"/>
    <property type="match status" value="1"/>
</dbReference>
<gene>
    <name evidence="2" type="ORF">PSNMU_V1.4_AUG-EV-PASAV3_0078270</name>
</gene>
<feature type="compositionally biased region" description="Basic and acidic residues" evidence="1">
    <location>
        <begin position="242"/>
        <end position="254"/>
    </location>
</feature>
<dbReference type="OrthoDB" id="46395at2759"/>
<proteinExistence type="predicted"/>
<sequence length="444" mass="50200">MDLKSGVSPSPSTSRIETVEREENTVARHVPIKGRRRNLGRQARKRRKKYLEIEAAASAFVAAAAAVTACTIENQSSNPESTVLESATNPQNEKQKSGSSNIASTNCILPTDRSYILDDVRRRTMLSENDRRDLIQQLGYLPGNALQVMARVEDAFSTEDLQHIIAATVAGSKTSSKNSPNATATMESSTNCKEIKTNRKDPGMTARMVQTMMKEPLVIKLYPLALRDESSSTKRRRKRRREEKEDLSTSSDKELDVICQGTSKTVREDQSIHPAASAPTHTIPLMEPFPTIYWVTHPLIKALISKLELDKVNVRFEQRLLDEIRERKAPEKCKYKDNSSSSSLESMKCAHKSYGRERRELLSEQHREYVKKRRWYEDSISSNNHDSKKMTPSKAPFGDGCGVAGIRNPRAVKCLHAHAAHYWSGNRDNLVGYWVEQELKKRRT</sequence>
<feature type="region of interest" description="Disordered" evidence="1">
    <location>
        <begin position="173"/>
        <end position="198"/>
    </location>
</feature>
<evidence type="ECO:0000256" key="1">
    <source>
        <dbReference type="SAM" id="MobiDB-lite"/>
    </source>
</evidence>
<feature type="region of interest" description="Disordered" evidence="1">
    <location>
        <begin position="75"/>
        <end position="104"/>
    </location>
</feature>
<reference evidence="2 3" key="1">
    <citation type="submission" date="2019-01" db="EMBL/GenBank/DDBJ databases">
        <authorList>
            <person name="Ferrante I. M."/>
        </authorList>
    </citation>
    <scope>NUCLEOTIDE SEQUENCE [LARGE SCALE GENOMIC DNA]</scope>
    <source>
        <strain evidence="2 3">B856</strain>
    </source>
</reference>
<dbReference type="AlphaFoldDB" id="A0A448ZFV9"/>
<feature type="region of interest" description="Disordered" evidence="1">
    <location>
        <begin position="229"/>
        <end position="254"/>
    </location>
</feature>
<dbReference type="Pfam" id="PF04417">
    <property type="entry name" value="DUF501"/>
    <property type="match status" value="1"/>
</dbReference>
<protein>
    <recommendedName>
        <fullName evidence="4">DUF501 domain-containing protein</fullName>
    </recommendedName>
</protein>
<organism evidence="2 3">
    <name type="scientific">Pseudo-nitzschia multistriata</name>
    <dbReference type="NCBI Taxonomy" id="183589"/>
    <lineage>
        <taxon>Eukaryota</taxon>
        <taxon>Sar</taxon>
        <taxon>Stramenopiles</taxon>
        <taxon>Ochrophyta</taxon>
        <taxon>Bacillariophyta</taxon>
        <taxon>Bacillariophyceae</taxon>
        <taxon>Bacillariophycidae</taxon>
        <taxon>Bacillariales</taxon>
        <taxon>Bacillariaceae</taxon>
        <taxon>Pseudo-nitzschia</taxon>
    </lineage>
</organism>
<evidence type="ECO:0000313" key="3">
    <source>
        <dbReference type="Proteomes" id="UP000291116"/>
    </source>
</evidence>
<accession>A0A448ZFV9</accession>
<evidence type="ECO:0008006" key="4">
    <source>
        <dbReference type="Google" id="ProtNLM"/>
    </source>
</evidence>
<name>A0A448ZFV9_9STRA</name>
<dbReference type="Proteomes" id="UP000291116">
    <property type="component" value="Unassembled WGS sequence"/>
</dbReference>